<dbReference type="CTD" id="200558"/>
<feature type="compositionally biased region" description="Basic and acidic residues" evidence="1">
    <location>
        <begin position="290"/>
        <end position="333"/>
    </location>
</feature>
<dbReference type="InterPro" id="IPR039253">
    <property type="entry name" value="APLF"/>
</dbReference>
<keyword evidence="4" id="KW-1185">Reference proteome</keyword>
<dbReference type="GeneTree" id="ENSGT00390000010591"/>
<dbReference type="Proteomes" id="UP000018468">
    <property type="component" value="Linkage group LG16"/>
</dbReference>
<feature type="compositionally biased region" description="Polar residues" evidence="1">
    <location>
        <begin position="234"/>
        <end position="251"/>
    </location>
</feature>
<dbReference type="InParanoid" id="W5NGF1"/>
<dbReference type="eggNOG" id="ENOG502R7QZ">
    <property type="taxonomic scope" value="Eukaryota"/>
</dbReference>
<proteinExistence type="predicted"/>
<dbReference type="Pfam" id="PF10283">
    <property type="entry name" value="zf-CCHH"/>
    <property type="match status" value="2"/>
</dbReference>
<accession>W5NGF1</accession>
<dbReference type="AlphaFoldDB" id="W5NGF1"/>
<reference evidence="4" key="1">
    <citation type="submission" date="2011-12" db="EMBL/GenBank/DDBJ databases">
        <title>The Draft Genome of Lepisosteus oculatus.</title>
        <authorList>
            <consortium name="The Broad Institute Genome Assembly &amp; Analysis Group"/>
            <consortium name="Computational R&amp;D Group"/>
            <consortium name="and Sequencing Platform"/>
            <person name="Di Palma F."/>
            <person name="Alfoldi J."/>
            <person name="Johnson J."/>
            <person name="Berlin A."/>
            <person name="Gnerre S."/>
            <person name="Jaffe D."/>
            <person name="MacCallum I."/>
            <person name="Young S."/>
            <person name="Walker B.J."/>
            <person name="Lander E.S."/>
            <person name="Lindblad-Toh K."/>
        </authorList>
    </citation>
    <scope>NUCLEOTIDE SEQUENCE [LARGE SCALE GENOMIC DNA]</scope>
</reference>
<dbReference type="GeneID" id="102695097"/>
<feature type="compositionally biased region" description="Basic and acidic residues" evidence="1">
    <location>
        <begin position="521"/>
        <end position="531"/>
    </location>
</feature>
<dbReference type="HOGENOM" id="CLU_043152_0_0_1"/>
<dbReference type="EMBL" id="AHAT01001627">
    <property type="status" value="NOT_ANNOTATED_CDS"/>
    <property type="molecule type" value="Genomic_DNA"/>
</dbReference>
<feature type="region of interest" description="Disordered" evidence="1">
    <location>
        <begin position="108"/>
        <end position="200"/>
    </location>
</feature>
<feature type="domain" description="PBZ-type" evidence="2">
    <location>
        <begin position="421"/>
        <end position="445"/>
    </location>
</feature>
<feature type="compositionally biased region" description="Basic and acidic residues" evidence="1">
    <location>
        <begin position="401"/>
        <end position="422"/>
    </location>
</feature>
<evidence type="ECO:0000313" key="3">
    <source>
        <dbReference type="Ensembl" id="ENSLOCP00000019710.1"/>
    </source>
</evidence>
<feature type="region of interest" description="Disordered" evidence="1">
    <location>
        <begin position="215"/>
        <end position="531"/>
    </location>
</feature>
<dbReference type="InterPro" id="IPR008984">
    <property type="entry name" value="SMAD_FHA_dom_sf"/>
</dbReference>
<dbReference type="FunFam" id="2.60.200.20:FF:000061">
    <property type="entry name" value="Zgc:165656 protein"/>
    <property type="match status" value="1"/>
</dbReference>
<dbReference type="PANTHER" id="PTHR21315:SF2">
    <property type="entry name" value="APRATAXIN AND PNK-LIKE FACTOR"/>
    <property type="match status" value="1"/>
</dbReference>
<dbReference type="GO" id="GO:0008408">
    <property type="term" value="F:3'-5' exonuclease activity"/>
    <property type="evidence" value="ECO:0007669"/>
    <property type="project" value="InterPro"/>
</dbReference>
<dbReference type="GO" id="GO:0003906">
    <property type="term" value="F:DNA-(apurinic or apyrimidinic site) endonuclease activity"/>
    <property type="evidence" value="ECO:0000318"/>
    <property type="project" value="GO_Central"/>
</dbReference>
<feature type="compositionally biased region" description="Acidic residues" evidence="1">
    <location>
        <begin position="470"/>
        <end position="513"/>
    </location>
</feature>
<dbReference type="CDD" id="cd22717">
    <property type="entry name" value="FHA_APLF"/>
    <property type="match status" value="1"/>
</dbReference>
<dbReference type="OrthoDB" id="10256774at2759"/>
<dbReference type="STRING" id="7918.ENSLOCP00000019710"/>
<dbReference type="Bgee" id="ENSLOCG00000016006">
    <property type="expression patterns" value="Expressed in ovary and 13 other cell types or tissues"/>
</dbReference>
<feature type="domain" description="PBZ-type" evidence="2">
    <location>
        <begin position="379"/>
        <end position="404"/>
    </location>
</feature>
<evidence type="ECO:0000256" key="1">
    <source>
        <dbReference type="SAM" id="MobiDB-lite"/>
    </source>
</evidence>
<dbReference type="KEGG" id="loc:102695097"/>
<dbReference type="GO" id="GO:0035861">
    <property type="term" value="C:site of double-strand break"/>
    <property type="evidence" value="ECO:0000318"/>
    <property type="project" value="GO_Central"/>
</dbReference>
<dbReference type="PANTHER" id="PTHR21315">
    <property type="entry name" value="APRATAXIN AND PNK-LIKE FACTOR-RELATED"/>
    <property type="match status" value="1"/>
</dbReference>
<reference evidence="3" key="2">
    <citation type="submission" date="2025-08" db="UniProtKB">
        <authorList>
            <consortium name="Ensembl"/>
        </authorList>
    </citation>
    <scope>IDENTIFICATION</scope>
</reference>
<feature type="compositionally biased region" description="Acidic residues" evidence="1">
    <location>
        <begin position="115"/>
        <end position="125"/>
    </location>
</feature>
<dbReference type="Gene3D" id="2.60.200.20">
    <property type="match status" value="1"/>
</dbReference>
<dbReference type="GO" id="GO:0005634">
    <property type="term" value="C:nucleus"/>
    <property type="evidence" value="ECO:0000318"/>
    <property type="project" value="GO_Central"/>
</dbReference>
<feature type="compositionally biased region" description="Basic and acidic residues" evidence="1">
    <location>
        <begin position="443"/>
        <end position="452"/>
    </location>
</feature>
<feature type="compositionally biased region" description="Low complexity" evidence="1">
    <location>
        <begin position="359"/>
        <end position="374"/>
    </location>
</feature>
<evidence type="ECO:0000313" key="4">
    <source>
        <dbReference type="Proteomes" id="UP000018468"/>
    </source>
</evidence>
<organism evidence="3 4">
    <name type="scientific">Lepisosteus oculatus</name>
    <name type="common">Spotted gar</name>
    <dbReference type="NCBI Taxonomy" id="7918"/>
    <lineage>
        <taxon>Eukaryota</taxon>
        <taxon>Metazoa</taxon>
        <taxon>Chordata</taxon>
        <taxon>Craniata</taxon>
        <taxon>Vertebrata</taxon>
        <taxon>Euteleostomi</taxon>
        <taxon>Actinopterygii</taxon>
        <taxon>Neopterygii</taxon>
        <taxon>Holostei</taxon>
        <taxon>Semionotiformes</taxon>
        <taxon>Lepisosteidae</taxon>
        <taxon>Lepisosteus</taxon>
    </lineage>
</organism>
<reference evidence="3" key="3">
    <citation type="submission" date="2025-09" db="UniProtKB">
        <authorList>
            <consortium name="Ensembl"/>
        </authorList>
    </citation>
    <scope>IDENTIFICATION</scope>
</reference>
<dbReference type="GO" id="GO:0006302">
    <property type="term" value="P:double-strand break repair"/>
    <property type="evidence" value="ECO:0000318"/>
    <property type="project" value="GO_Central"/>
</dbReference>
<protein>
    <submittedName>
        <fullName evidence="3">Aprataxin and PNKP like factor</fullName>
    </submittedName>
</protein>
<evidence type="ECO:0000259" key="2">
    <source>
        <dbReference type="Pfam" id="PF10283"/>
    </source>
</evidence>
<dbReference type="InterPro" id="IPR019406">
    <property type="entry name" value="APLF_PBZ"/>
</dbReference>
<dbReference type="OMA" id="PCFYRSS"/>
<feature type="compositionally biased region" description="Basic residues" evidence="1">
    <location>
        <begin position="453"/>
        <end position="464"/>
    </location>
</feature>
<dbReference type="Ensembl" id="ENSLOCT00000019742.1">
    <property type="protein sequence ID" value="ENSLOCP00000019710.1"/>
    <property type="gene ID" value="ENSLOCG00000016006.1"/>
</dbReference>
<name>W5NGF1_LEPOC</name>
<sequence>MSGFELEPLDGNCSIPLPVGETLIGRGPLLRVSDKRVSRNHGLLEVVDGQLRIKPTHLNPCFYQSSLDDLPHPLEKDKWHPLFPGDLFSLLPGKYIYRVVSTNCDSTQRNSQALADDDDDDDDVSVTETSLLSPRVGEKPGAQGRRNDLRDKTLGLTQEYPETSGSSIEKECKAKTDVPPSKNIGGSAEGGRTEEGKSMQRKRVLPAWMLQGAAGAQRTLKSTGGEKQGRSKLSPEQSKGTGSRSQLTSSKGIEETDTRPASPGRKPKRKKCEEVQGEKCQATSSAADNGRIRREDEHIEESDKVSGRLSDDEELRHVPAGKSDPHSKSREVDLSDSEEKEGPSQRPLQRKGQGTLPKATGSSGSASPMMAGTSRKQPRNPCMYGTNCYRKNPVHFQEFSHPGDSDYEEKSAVSDDASDCRPECPYGTDCYRKNPQHRKEYRHTKASETENRRPKRKCIQKAGKKSALAGDDDDGEPNDYDLNDSFIDDEELEDSDHSDEDSDYVPDSDDSVAEDLNTLSKEAKEFMGRKK</sequence>
<dbReference type="SUPFAM" id="SSF49879">
    <property type="entry name" value="SMAD/FHA domain"/>
    <property type="match status" value="1"/>
</dbReference>